<reference evidence="6" key="2">
    <citation type="submission" date="2021-12" db="EMBL/GenBank/DDBJ databases">
        <title>Resequencing data analysis of finger millet.</title>
        <authorList>
            <person name="Hatakeyama M."/>
            <person name="Aluri S."/>
            <person name="Balachadran M.T."/>
            <person name="Sivarajan S.R."/>
            <person name="Poveda L."/>
            <person name="Shimizu-Inatsugi R."/>
            <person name="Schlapbach R."/>
            <person name="Sreeman S.M."/>
            <person name="Shimizu K.K."/>
        </authorList>
    </citation>
    <scope>NUCLEOTIDE SEQUENCE</scope>
</reference>
<evidence type="ECO:0000259" key="5">
    <source>
        <dbReference type="PROSITE" id="PS51473"/>
    </source>
</evidence>
<evidence type="ECO:0000256" key="3">
    <source>
        <dbReference type="SAM" id="MobiDB-lite"/>
    </source>
</evidence>
<keyword evidence="7" id="KW-1185">Reference proteome</keyword>
<evidence type="ECO:0000256" key="1">
    <source>
        <dbReference type="ARBA" id="ARBA00022729"/>
    </source>
</evidence>
<keyword evidence="4" id="KW-0812">Transmembrane</keyword>
<evidence type="ECO:0000256" key="2">
    <source>
        <dbReference type="ARBA" id="ARBA00022737"/>
    </source>
</evidence>
<dbReference type="Proteomes" id="UP001054889">
    <property type="component" value="Unassembled WGS sequence"/>
</dbReference>
<comment type="caution">
    <text evidence="6">The sequence shown here is derived from an EMBL/GenBank/DDBJ whole genome shotgun (WGS) entry which is preliminary data.</text>
</comment>
<reference evidence="6" key="1">
    <citation type="journal article" date="2018" name="DNA Res.">
        <title>Multiple hybrid de novo genome assembly of finger millet, an orphan allotetraploid crop.</title>
        <authorList>
            <person name="Hatakeyama M."/>
            <person name="Aluri S."/>
            <person name="Balachadran M.T."/>
            <person name="Sivarajan S.R."/>
            <person name="Patrignani A."/>
            <person name="Gruter S."/>
            <person name="Poveda L."/>
            <person name="Shimizu-Inatsugi R."/>
            <person name="Baeten J."/>
            <person name="Francoijs K.J."/>
            <person name="Nataraja K.N."/>
            <person name="Reddy Y.A.N."/>
            <person name="Phadnis S."/>
            <person name="Ravikumar R.L."/>
            <person name="Schlapbach R."/>
            <person name="Sreeman S.M."/>
            <person name="Shimizu K.K."/>
        </authorList>
    </citation>
    <scope>NUCLEOTIDE SEQUENCE</scope>
</reference>
<feature type="region of interest" description="Disordered" evidence="3">
    <location>
        <begin position="279"/>
        <end position="300"/>
    </location>
</feature>
<gene>
    <name evidence="6" type="primary">gb21101</name>
    <name evidence="6" type="ORF">PR202_gb21101</name>
</gene>
<protein>
    <recommendedName>
        <fullName evidence="5">Gnk2-homologous domain-containing protein</fullName>
    </recommendedName>
</protein>
<dbReference type="EMBL" id="BQKI01000084">
    <property type="protein sequence ID" value="GJN32587.1"/>
    <property type="molecule type" value="Genomic_DNA"/>
</dbReference>
<accession>A0AAV5FD86</accession>
<dbReference type="PANTHER" id="PTHR32099:SF9">
    <property type="entry name" value="OS07G0538300 PROTEIN"/>
    <property type="match status" value="1"/>
</dbReference>
<evidence type="ECO:0000256" key="4">
    <source>
        <dbReference type="SAM" id="Phobius"/>
    </source>
</evidence>
<organism evidence="6 7">
    <name type="scientific">Eleusine coracana subsp. coracana</name>
    <dbReference type="NCBI Taxonomy" id="191504"/>
    <lineage>
        <taxon>Eukaryota</taxon>
        <taxon>Viridiplantae</taxon>
        <taxon>Streptophyta</taxon>
        <taxon>Embryophyta</taxon>
        <taxon>Tracheophyta</taxon>
        <taxon>Spermatophyta</taxon>
        <taxon>Magnoliopsida</taxon>
        <taxon>Liliopsida</taxon>
        <taxon>Poales</taxon>
        <taxon>Poaceae</taxon>
        <taxon>PACMAD clade</taxon>
        <taxon>Chloridoideae</taxon>
        <taxon>Cynodonteae</taxon>
        <taxon>Eleusininae</taxon>
        <taxon>Eleusine</taxon>
    </lineage>
</organism>
<keyword evidence="1" id="KW-0732">Signal</keyword>
<dbReference type="PANTHER" id="PTHR32099">
    <property type="entry name" value="CYSTEINE-RICH REPEAT SECRETORY PROTEIN"/>
    <property type="match status" value="1"/>
</dbReference>
<feature type="domain" description="Gnk2-homologous" evidence="5">
    <location>
        <begin position="157"/>
        <end position="267"/>
    </location>
</feature>
<dbReference type="PROSITE" id="PS51473">
    <property type="entry name" value="GNK2"/>
    <property type="match status" value="2"/>
</dbReference>
<keyword evidence="2" id="KW-0677">Repeat</keyword>
<name>A0AAV5FD86_ELECO</name>
<keyword evidence="4" id="KW-1133">Transmembrane helix</keyword>
<dbReference type="CDD" id="cd23509">
    <property type="entry name" value="Gnk2-like"/>
    <property type="match status" value="2"/>
</dbReference>
<keyword evidence="4" id="KW-0472">Membrane</keyword>
<dbReference type="Gene3D" id="3.30.430.20">
    <property type="entry name" value="Gnk2 domain, C-X8-C-X2-C motif"/>
    <property type="match status" value="2"/>
</dbReference>
<proteinExistence type="predicted"/>
<dbReference type="InterPro" id="IPR002902">
    <property type="entry name" value="GNK2"/>
</dbReference>
<dbReference type="AlphaFoldDB" id="A0AAV5FD86"/>
<feature type="domain" description="Gnk2-homologous" evidence="5">
    <location>
        <begin position="40"/>
        <end position="144"/>
    </location>
</feature>
<dbReference type="FunFam" id="3.30.430.20:FF:000010">
    <property type="entry name" value="Cysteine-rich receptor-like protein kinase 10"/>
    <property type="match status" value="1"/>
</dbReference>
<evidence type="ECO:0000313" key="7">
    <source>
        <dbReference type="Proteomes" id="UP001054889"/>
    </source>
</evidence>
<sequence length="378" mass="40518">MESQTKSKPPLLCRALAMLAGRYAVAVVALALLLRLPPGEAISAINCDRTFYTANGTFQANLNRLAANLSANASSSPAGFGTATVGTLPDQANGLALCRGDTNASACAACLTEEFRDAQVACPLDKGVTVIRDTCVLRFAGTQFLDFLRPDQWIVSELVFGVATAPGSVNASDAWFTAAVTTIFTSMVDSAAAATNSTRKYFTTAEMAFNPKIYGLAQCTPVLTPDQCRGCLGYLQNQTLTRYMSGRPPSNDAGTMWCLLRYNVSPFYEGRSMLQLAAPPEPPPPATLSPPTPESGTGSTLPHSLILPCFPLNRHYLFHSTCYNTSEFHISVHAGRKQIVVGILAGVAGCVVLIVILSAFLFVRFRRRTKATENDHCE</sequence>
<feature type="compositionally biased region" description="Pro residues" evidence="3">
    <location>
        <begin position="279"/>
        <end position="293"/>
    </location>
</feature>
<dbReference type="InterPro" id="IPR038408">
    <property type="entry name" value="GNK2_sf"/>
</dbReference>
<feature type="transmembrane region" description="Helical" evidence="4">
    <location>
        <begin position="339"/>
        <end position="363"/>
    </location>
</feature>
<dbReference type="CDD" id="cd12087">
    <property type="entry name" value="TM_EGFR-like"/>
    <property type="match status" value="1"/>
</dbReference>
<evidence type="ECO:0000313" key="6">
    <source>
        <dbReference type="EMBL" id="GJN32587.1"/>
    </source>
</evidence>
<dbReference type="Pfam" id="PF01657">
    <property type="entry name" value="Stress-antifung"/>
    <property type="match status" value="2"/>
</dbReference>